<dbReference type="EMBL" id="GBBI01001827">
    <property type="protein sequence ID" value="JAC16885.1"/>
    <property type="molecule type" value="mRNA"/>
</dbReference>
<dbReference type="SUPFAM" id="SSF53335">
    <property type="entry name" value="S-adenosyl-L-methionine-dependent methyltransferases"/>
    <property type="match status" value="1"/>
</dbReference>
<organism evidence="2">
    <name type="scientific">Triatoma infestans</name>
    <name type="common">Assassin bug</name>
    <dbReference type="NCBI Taxonomy" id="30076"/>
    <lineage>
        <taxon>Eukaryota</taxon>
        <taxon>Metazoa</taxon>
        <taxon>Ecdysozoa</taxon>
        <taxon>Arthropoda</taxon>
        <taxon>Hexapoda</taxon>
        <taxon>Insecta</taxon>
        <taxon>Pterygota</taxon>
        <taxon>Neoptera</taxon>
        <taxon>Paraneoptera</taxon>
        <taxon>Hemiptera</taxon>
        <taxon>Heteroptera</taxon>
        <taxon>Panheteroptera</taxon>
        <taxon>Cimicomorpha</taxon>
        <taxon>Reduviidae</taxon>
        <taxon>Triatominae</taxon>
        <taxon>Triatoma</taxon>
    </lineage>
</organism>
<dbReference type="Gene3D" id="3.40.50.150">
    <property type="entry name" value="Vaccinia Virus protein VP39"/>
    <property type="match status" value="1"/>
</dbReference>
<dbReference type="CDD" id="cd02440">
    <property type="entry name" value="AdoMet_MTases"/>
    <property type="match status" value="1"/>
</dbReference>
<evidence type="ECO:0000313" key="2">
    <source>
        <dbReference type="EMBL" id="JAC16885.1"/>
    </source>
</evidence>
<dbReference type="InterPro" id="IPR029063">
    <property type="entry name" value="SAM-dependent_MTases_sf"/>
</dbReference>
<sequence length="271" mass="31307">MHDAETYHKFTLLSCAGAKEVLIYVKDKLTWNENENILDIGCGTGDITVNVITEYVPSDSKIIGADISDEMIKFAENLHSHPRITFKRMDILDDNLWTSWNKGQFSKIMNFYLMQRIKDSRKAYSNMYNLIQPGDEVLMMFPIKQDLDKIGPYLARMSKYSKYAEELSKITVHFTPREDHVSYNCDLLESLGFDLILCKEKVVSCEVPSVNFIIELYGLITTLSQILPQDLFQEALEDSKRIVIDNKILEQTENGMVYNYTILIIIAKKRC</sequence>
<dbReference type="PANTHER" id="PTHR43861">
    <property type="entry name" value="TRANS-ACONITATE 2-METHYLTRANSFERASE-RELATED"/>
    <property type="match status" value="1"/>
</dbReference>
<reference evidence="2" key="1">
    <citation type="journal article" date="2014" name="PLoS Negl. Trop. Dis.">
        <title>An updated insight into the Sialotranscriptome of Triatoma infestans: developmental stage and geographic variations.</title>
        <authorList>
            <person name="Schwarz A."/>
            <person name="Medrano-Mercado N."/>
            <person name="Schaub G.A."/>
            <person name="Struchiner C.J."/>
            <person name="Bargues M.D."/>
            <person name="Levy M.Z."/>
            <person name="Ribeiro J.M."/>
        </authorList>
    </citation>
    <scope>NUCLEOTIDE SEQUENCE</scope>
    <source>
        <strain evidence="2">Chile</strain>
        <tissue evidence="2">Salivary glands</tissue>
    </source>
</reference>
<feature type="domain" description="Methyltransferase" evidence="1">
    <location>
        <begin position="33"/>
        <end position="143"/>
    </location>
</feature>
<dbReference type="InterPro" id="IPR025714">
    <property type="entry name" value="Methyltranfer_dom"/>
</dbReference>
<proteinExistence type="evidence at transcript level"/>
<protein>
    <submittedName>
        <fullName evidence="2">Putative farnesoic acid o-methyltransferase</fullName>
    </submittedName>
</protein>
<keyword evidence="2" id="KW-0808">Transferase</keyword>
<evidence type="ECO:0000259" key="1">
    <source>
        <dbReference type="Pfam" id="PF13847"/>
    </source>
</evidence>
<keyword evidence="2" id="KW-0489">Methyltransferase</keyword>
<dbReference type="PANTHER" id="PTHR43861:SF1">
    <property type="entry name" value="TRANS-ACONITATE 2-METHYLTRANSFERASE"/>
    <property type="match status" value="1"/>
</dbReference>
<dbReference type="Pfam" id="PF13847">
    <property type="entry name" value="Methyltransf_31"/>
    <property type="match status" value="1"/>
</dbReference>
<dbReference type="AlphaFoldDB" id="A0A023F6M8"/>
<accession>A0A023F6M8</accession>
<dbReference type="GO" id="GO:0008168">
    <property type="term" value="F:methyltransferase activity"/>
    <property type="evidence" value="ECO:0007669"/>
    <property type="project" value="UniProtKB-KW"/>
</dbReference>
<dbReference type="GO" id="GO:0032259">
    <property type="term" value="P:methylation"/>
    <property type="evidence" value="ECO:0007669"/>
    <property type="project" value="UniProtKB-KW"/>
</dbReference>
<name>A0A023F6M8_TRIIF</name>